<name>A0A2U1LCP4_ARTAN</name>
<dbReference type="EMBL" id="PKPP01010109">
    <property type="protein sequence ID" value="PWA46780.1"/>
    <property type="molecule type" value="Genomic_DNA"/>
</dbReference>
<comment type="caution">
    <text evidence="1">The sequence shown here is derived from an EMBL/GenBank/DDBJ whole genome shotgun (WGS) entry which is preliminary data.</text>
</comment>
<dbReference type="InterPro" id="IPR052579">
    <property type="entry name" value="Zinc_finger_SWIM"/>
</dbReference>
<reference evidence="1 2" key="1">
    <citation type="journal article" date="2018" name="Mol. Plant">
        <title>The genome of Artemisia annua provides insight into the evolution of Asteraceae family and artemisinin biosynthesis.</title>
        <authorList>
            <person name="Shen Q."/>
            <person name="Zhang L."/>
            <person name="Liao Z."/>
            <person name="Wang S."/>
            <person name="Yan T."/>
            <person name="Shi P."/>
            <person name="Liu M."/>
            <person name="Fu X."/>
            <person name="Pan Q."/>
            <person name="Wang Y."/>
            <person name="Lv Z."/>
            <person name="Lu X."/>
            <person name="Zhang F."/>
            <person name="Jiang W."/>
            <person name="Ma Y."/>
            <person name="Chen M."/>
            <person name="Hao X."/>
            <person name="Li L."/>
            <person name="Tang Y."/>
            <person name="Lv G."/>
            <person name="Zhou Y."/>
            <person name="Sun X."/>
            <person name="Brodelius P.E."/>
            <person name="Rose J.K.C."/>
            <person name="Tang K."/>
        </authorList>
    </citation>
    <scope>NUCLEOTIDE SEQUENCE [LARGE SCALE GENOMIC DNA]</scope>
    <source>
        <strain evidence="2">cv. Huhao1</strain>
        <tissue evidence="1">Leaf</tissue>
    </source>
</reference>
<dbReference type="Proteomes" id="UP000245207">
    <property type="component" value="Unassembled WGS sequence"/>
</dbReference>
<organism evidence="1 2">
    <name type="scientific">Artemisia annua</name>
    <name type="common">Sweet wormwood</name>
    <dbReference type="NCBI Taxonomy" id="35608"/>
    <lineage>
        <taxon>Eukaryota</taxon>
        <taxon>Viridiplantae</taxon>
        <taxon>Streptophyta</taxon>
        <taxon>Embryophyta</taxon>
        <taxon>Tracheophyta</taxon>
        <taxon>Spermatophyta</taxon>
        <taxon>Magnoliopsida</taxon>
        <taxon>eudicotyledons</taxon>
        <taxon>Gunneridae</taxon>
        <taxon>Pentapetalae</taxon>
        <taxon>asterids</taxon>
        <taxon>campanulids</taxon>
        <taxon>Asterales</taxon>
        <taxon>Asteraceae</taxon>
        <taxon>Asteroideae</taxon>
        <taxon>Anthemideae</taxon>
        <taxon>Artemisiinae</taxon>
        <taxon>Artemisia</taxon>
    </lineage>
</organism>
<dbReference type="PANTHER" id="PTHR31569:SF4">
    <property type="entry name" value="SWIM-TYPE DOMAIN-CONTAINING PROTEIN"/>
    <property type="match status" value="1"/>
</dbReference>
<sequence length="124" mass="14478">MWDYKRSGFTNEVNLMCDLCGQHKEKESSKVTATRKSNYPFLLVGKYSWVYNGWTLSVLCDEHNHPPAQQMEAHPYARRLTADEYRLVANLTREAPNILSMIKKQKKDNVYKPMVVFLIYVCAN</sequence>
<evidence type="ECO:0000313" key="2">
    <source>
        <dbReference type="Proteomes" id="UP000245207"/>
    </source>
</evidence>
<gene>
    <name evidence="1" type="ORF">CTI12_AA508720</name>
</gene>
<accession>A0A2U1LCP4</accession>
<dbReference type="OrthoDB" id="2422440at2759"/>
<dbReference type="AlphaFoldDB" id="A0A2U1LCP4"/>
<protein>
    <submittedName>
        <fullName evidence="1">FAR1 DNA binding domain-containing protein</fullName>
    </submittedName>
</protein>
<proteinExistence type="predicted"/>
<dbReference type="PANTHER" id="PTHR31569">
    <property type="entry name" value="SWIM-TYPE DOMAIN-CONTAINING PROTEIN"/>
    <property type="match status" value="1"/>
</dbReference>
<keyword evidence="2" id="KW-1185">Reference proteome</keyword>
<evidence type="ECO:0000313" key="1">
    <source>
        <dbReference type="EMBL" id="PWA46780.1"/>
    </source>
</evidence>